<dbReference type="Proteomes" id="UP000264353">
    <property type="component" value="Chromosome A9"/>
</dbReference>
<evidence type="ECO:0000259" key="7">
    <source>
        <dbReference type="Pfam" id="PF08646"/>
    </source>
</evidence>
<keyword evidence="5" id="KW-0238">DNA-binding</keyword>
<proteinExistence type="inferred from homology"/>
<reference evidence="8 9" key="1">
    <citation type="submission" date="2018-06" db="EMBL/GenBank/DDBJ databases">
        <title>WGS assembly of Brassica rapa FPsc.</title>
        <authorList>
            <person name="Bowman J."/>
            <person name="Kohchi T."/>
            <person name="Yamato K."/>
            <person name="Jenkins J."/>
            <person name="Shu S."/>
            <person name="Ishizaki K."/>
            <person name="Yamaoka S."/>
            <person name="Nishihama R."/>
            <person name="Nakamura Y."/>
            <person name="Berger F."/>
            <person name="Adam C."/>
            <person name="Aki S."/>
            <person name="Althoff F."/>
            <person name="Araki T."/>
            <person name="Arteaga-Vazquez M."/>
            <person name="Balasubrmanian S."/>
            <person name="Bauer D."/>
            <person name="Boehm C."/>
            <person name="Briginshaw L."/>
            <person name="Caballero-Perez J."/>
            <person name="Catarino B."/>
            <person name="Chen F."/>
            <person name="Chiyoda S."/>
            <person name="Chovatia M."/>
            <person name="Davies K."/>
            <person name="Delmans M."/>
            <person name="Demura T."/>
            <person name="Dierschke T."/>
            <person name="Dolan L."/>
            <person name="Dorantes-Acosta A."/>
            <person name="Eklund D."/>
            <person name="Florent S."/>
            <person name="Flores-Sandoval E."/>
            <person name="Fujiyama A."/>
            <person name="Fukuzawa H."/>
            <person name="Galik B."/>
            <person name="Grimanelli D."/>
            <person name="Grimwood J."/>
            <person name="Grossniklaus U."/>
            <person name="Hamada T."/>
            <person name="Haseloff J."/>
            <person name="Hetherington A."/>
            <person name="Higo A."/>
            <person name="Hirakawa Y."/>
            <person name="Hundley H."/>
            <person name="Ikeda Y."/>
            <person name="Inoue K."/>
            <person name="Inoue S."/>
            <person name="Ishida S."/>
            <person name="Jia Q."/>
            <person name="Kakita M."/>
            <person name="Kanazawa T."/>
            <person name="Kawai Y."/>
            <person name="Kawashima T."/>
            <person name="Kennedy M."/>
            <person name="Kinose K."/>
            <person name="Kinoshita T."/>
            <person name="Kohara Y."/>
            <person name="Koide E."/>
            <person name="Komatsu K."/>
            <person name="Kopischke S."/>
            <person name="Kubo M."/>
            <person name="Kyozuka J."/>
            <person name="Lagercrantz U."/>
            <person name="Lin S."/>
            <person name="Lindquist E."/>
            <person name="Lipzen A."/>
            <person name="Lu C."/>
            <person name="Luna E."/>
            <person name="Martienssen R."/>
            <person name="Minamino N."/>
            <person name="Mizutani M."/>
            <person name="Mizutani M."/>
            <person name="Mochizuki N."/>
            <person name="Monte I."/>
            <person name="Mosher R."/>
            <person name="Nagasaki H."/>
            <person name="Nakagami H."/>
            <person name="Naramoto S."/>
            <person name="Nishitani K."/>
            <person name="Ohtani M."/>
            <person name="Okamoto T."/>
            <person name="Okumura M."/>
            <person name="Phillips J."/>
            <person name="Pollak B."/>
            <person name="Reinders A."/>
            <person name="Roevekamp M."/>
            <person name="Sano R."/>
            <person name="Sawa S."/>
            <person name="Schmid M."/>
            <person name="Shirakawa M."/>
            <person name="Solano R."/>
            <person name="Spunde A."/>
            <person name="Suetsugu N."/>
            <person name="Sugano S."/>
            <person name="Sugiyama A."/>
            <person name="Sun R."/>
            <person name="Suzuki Y."/>
            <person name="Takenaka M."/>
            <person name="Takezawa D."/>
            <person name="Tomogane H."/>
            <person name="Tsuzuki M."/>
            <person name="Ueda T."/>
            <person name="Umeda M."/>
            <person name="Ward J."/>
            <person name="Watanabe Y."/>
            <person name="Yazaki K."/>
            <person name="Yokoyama R."/>
            <person name="Yoshitake Y."/>
            <person name="Yotsui I."/>
            <person name="Zachgo S."/>
            <person name="Schmutz J."/>
        </authorList>
    </citation>
    <scope>NUCLEOTIDE SEQUENCE [LARGE SCALE GENOMIC DNA]</scope>
    <source>
        <strain evidence="9">cv. B-3</strain>
    </source>
</reference>
<feature type="domain" description="Replication protein A 70 kDa DNA-binding subunit B/D first OB fold" evidence="6">
    <location>
        <begin position="51"/>
        <end position="91"/>
    </location>
</feature>
<dbReference type="Pfam" id="PF02721">
    <property type="entry name" value="DUF223"/>
    <property type="match status" value="2"/>
</dbReference>
<dbReference type="InterPro" id="IPR012340">
    <property type="entry name" value="NA-bd_OB-fold"/>
</dbReference>
<dbReference type="Gene3D" id="2.40.50.140">
    <property type="entry name" value="Nucleic acid-binding proteins"/>
    <property type="match status" value="2"/>
</dbReference>
<name>A0A397Y1P4_BRACM</name>
<dbReference type="AlphaFoldDB" id="A0A397Y1P4"/>
<dbReference type="InterPro" id="IPR003871">
    <property type="entry name" value="RFA1B/D_OB_1st"/>
</dbReference>
<evidence type="ECO:0000256" key="3">
    <source>
        <dbReference type="ARBA" id="ARBA00022771"/>
    </source>
</evidence>
<dbReference type="InterPro" id="IPR013955">
    <property type="entry name" value="Rep_factor-A_C"/>
</dbReference>
<dbReference type="PANTHER" id="PTHR47165">
    <property type="entry name" value="OS03G0429900 PROTEIN"/>
    <property type="match status" value="1"/>
</dbReference>
<dbReference type="CDD" id="cd04476">
    <property type="entry name" value="RPA1_DBD_C"/>
    <property type="match status" value="1"/>
</dbReference>
<evidence type="ECO:0000313" key="9">
    <source>
        <dbReference type="Proteomes" id="UP000264353"/>
    </source>
</evidence>
<keyword evidence="4" id="KW-0862">Zinc</keyword>
<dbReference type="CDD" id="cd04481">
    <property type="entry name" value="RPA1_DBD_B_like"/>
    <property type="match status" value="1"/>
</dbReference>
<dbReference type="Pfam" id="PF08646">
    <property type="entry name" value="Rep_fac-A_C"/>
    <property type="match status" value="1"/>
</dbReference>
<evidence type="ECO:0000313" key="8">
    <source>
        <dbReference type="EMBL" id="RID47515.1"/>
    </source>
</evidence>
<keyword evidence="2" id="KW-0479">Metal-binding</keyword>
<accession>A0A397Y1P4</accession>
<dbReference type="GO" id="GO:0003677">
    <property type="term" value="F:DNA binding"/>
    <property type="evidence" value="ECO:0007669"/>
    <property type="project" value="UniProtKB-KW"/>
</dbReference>
<evidence type="ECO:0000259" key="6">
    <source>
        <dbReference type="Pfam" id="PF02721"/>
    </source>
</evidence>
<gene>
    <name evidence="8" type="ORF">BRARA_I04101</name>
</gene>
<organism evidence="8 9">
    <name type="scientific">Brassica campestris</name>
    <name type="common">Field mustard</name>
    <dbReference type="NCBI Taxonomy" id="3711"/>
    <lineage>
        <taxon>Eukaryota</taxon>
        <taxon>Viridiplantae</taxon>
        <taxon>Streptophyta</taxon>
        <taxon>Embryophyta</taxon>
        <taxon>Tracheophyta</taxon>
        <taxon>Spermatophyta</taxon>
        <taxon>Magnoliopsida</taxon>
        <taxon>eudicotyledons</taxon>
        <taxon>Gunneridae</taxon>
        <taxon>Pentapetalae</taxon>
        <taxon>rosids</taxon>
        <taxon>malvids</taxon>
        <taxon>Brassicales</taxon>
        <taxon>Brassicaceae</taxon>
        <taxon>Brassiceae</taxon>
        <taxon>Brassica</taxon>
    </lineage>
</organism>
<keyword evidence="3" id="KW-0863">Zinc-finger</keyword>
<dbReference type="PANTHER" id="PTHR47165:SF4">
    <property type="entry name" value="OS03G0429900 PROTEIN"/>
    <property type="match status" value="1"/>
</dbReference>
<evidence type="ECO:0000256" key="2">
    <source>
        <dbReference type="ARBA" id="ARBA00022723"/>
    </source>
</evidence>
<evidence type="ECO:0000256" key="4">
    <source>
        <dbReference type="ARBA" id="ARBA00022833"/>
    </source>
</evidence>
<feature type="domain" description="Replication factor A C-terminal" evidence="7">
    <location>
        <begin position="249"/>
        <end position="373"/>
    </location>
</feature>
<sequence>MDSMIKISNLSDLKPFKSAWRVHVKVLHTWMSINPDNGLSNLEMVLTDENTLSCWRWKVITNFSLSPVCGLYRHTNHVYKIEFMSQTLITDSNLHCDNMFLELKQFDNIKNGSHDTSFLIDISDQCIPCCLWGNFAEDMESHREEAQFRVVVCLIRFAKIGAFRGNLQVSNSFDSSQLVFNPNIKEAKALREAFKFNDDSMSIVETSEDGKDIVTQANSGTGQKLSNWKEYEDKKLSEILGCTQVEKCKVVATISAIDTDYAWYYFGCDLCQHRTYKVLQEDMDDDTISKPLFWCEKCHKNVTNVKPKFKLHLMAKDDTAEAKFVLLDWIAWPVIGVKAEKILNGSLDEVEDPELLPACITDLVGKTYKFGVTIEKVGNRLGKGNNSYLRLRGIDL</sequence>
<dbReference type="GO" id="GO:0008270">
    <property type="term" value="F:zinc ion binding"/>
    <property type="evidence" value="ECO:0007669"/>
    <property type="project" value="UniProtKB-KW"/>
</dbReference>
<dbReference type="SUPFAM" id="SSF50249">
    <property type="entry name" value="Nucleic acid-binding proteins"/>
    <property type="match status" value="3"/>
</dbReference>
<dbReference type="InterPro" id="IPR047192">
    <property type="entry name" value="Euk_RPA1_DBD_C"/>
</dbReference>
<dbReference type="EMBL" id="CM010636">
    <property type="protein sequence ID" value="RID47515.1"/>
    <property type="molecule type" value="Genomic_DNA"/>
</dbReference>
<evidence type="ECO:0008006" key="10">
    <source>
        <dbReference type="Google" id="ProtNLM"/>
    </source>
</evidence>
<feature type="domain" description="Replication protein A 70 kDa DNA-binding subunit B/D first OB fold" evidence="6">
    <location>
        <begin position="8"/>
        <end position="50"/>
    </location>
</feature>
<evidence type="ECO:0000256" key="1">
    <source>
        <dbReference type="ARBA" id="ARBA00005690"/>
    </source>
</evidence>
<evidence type="ECO:0000256" key="5">
    <source>
        <dbReference type="ARBA" id="ARBA00023125"/>
    </source>
</evidence>
<comment type="similarity">
    <text evidence="1">Belongs to the replication factor A protein 1 family.</text>
</comment>
<dbReference type="CDD" id="cd04480">
    <property type="entry name" value="RPA1_DBD_A_like"/>
    <property type="match status" value="1"/>
</dbReference>
<protein>
    <recommendedName>
        <fullName evidence="10">Replication factor A C-terminal domain-containing protein</fullName>
    </recommendedName>
</protein>